<accession>A0ABV1E1Y4</accession>
<evidence type="ECO:0000313" key="4">
    <source>
        <dbReference type="Proteomes" id="UP001489509"/>
    </source>
</evidence>
<protein>
    <submittedName>
        <fullName evidence="3">Extracellular solute-binding protein</fullName>
    </submittedName>
</protein>
<dbReference type="PROSITE" id="PS51257">
    <property type="entry name" value="PROKAR_LIPOPROTEIN"/>
    <property type="match status" value="1"/>
</dbReference>
<evidence type="ECO:0000256" key="2">
    <source>
        <dbReference type="SAM" id="SignalP"/>
    </source>
</evidence>
<dbReference type="RefSeq" id="WP_349219686.1">
    <property type="nucleotide sequence ID" value="NZ_JBBMFD010000014.1"/>
</dbReference>
<comment type="caution">
    <text evidence="3">The sequence shown here is derived from an EMBL/GenBank/DDBJ whole genome shotgun (WGS) entry which is preliminary data.</text>
</comment>
<keyword evidence="4" id="KW-1185">Reference proteome</keyword>
<proteinExistence type="predicted"/>
<name>A0ABV1E1Y4_9FIRM</name>
<feature type="signal peptide" evidence="2">
    <location>
        <begin position="1"/>
        <end position="20"/>
    </location>
</feature>
<feature type="compositionally biased region" description="Low complexity" evidence="1">
    <location>
        <begin position="24"/>
        <end position="43"/>
    </location>
</feature>
<feature type="region of interest" description="Disordered" evidence="1">
    <location>
        <begin position="24"/>
        <end position="46"/>
    </location>
</feature>
<organism evidence="3 4">
    <name type="scientific">Solibaculum intestinale</name>
    <dbReference type="NCBI Taxonomy" id="3133165"/>
    <lineage>
        <taxon>Bacteria</taxon>
        <taxon>Bacillati</taxon>
        <taxon>Bacillota</taxon>
        <taxon>Clostridia</taxon>
        <taxon>Eubacteriales</taxon>
        <taxon>Oscillospiraceae</taxon>
        <taxon>Solibaculum</taxon>
    </lineage>
</organism>
<evidence type="ECO:0000313" key="3">
    <source>
        <dbReference type="EMBL" id="MEQ2440909.1"/>
    </source>
</evidence>
<feature type="chain" id="PRO_5047143288" evidence="2">
    <location>
        <begin position="21"/>
        <end position="448"/>
    </location>
</feature>
<keyword evidence="2" id="KW-0732">Signal</keyword>
<dbReference type="PANTHER" id="PTHR43649">
    <property type="entry name" value="ARABINOSE-BINDING PROTEIN-RELATED"/>
    <property type="match status" value="1"/>
</dbReference>
<dbReference type="InterPro" id="IPR050490">
    <property type="entry name" value="Bact_solute-bd_prot1"/>
</dbReference>
<gene>
    <name evidence="3" type="ORF">WMO26_08740</name>
</gene>
<sequence length="448" mass="49160">MKKTSLVLCLLLVLMTVLSACGGDSGTSSTGTTSGATSTQASSEDTTRPITLGISWWGGSTRHDYTNKILDLYKSKNTNVTINAEYVSWDDYWSSMNTKAASNTLPSVMQQDYAKIGQFIDNGTIVDMTAQVENKNLDLSDIKGDAFYGGKIDGKLYGISTGVNAFCYLYDATALKDAGVTAPSEKFTWDEFDTISKEMMSKANLPTVPLISTDPKFFVEMYVRNQGKHMYSEDGKTFGFDKALLQEAFQVQEDLSKSGNALSPDIVYAANQDNDLLAQKKTWGEPLWSNQVINVMKLANDETRDFQLTMMPGTDNGGIYLKPSMLWSITRDCPEADRNAAARLISFILNDIEANKLAGADRGVTIMKKVNEALVAEADANNKKVYDYIDVVGKYATEIDPPEPVAGSEITKEIKDQFDAIVYGKKTAQQAADDCWNNSEQIFANNAG</sequence>
<dbReference type="InterPro" id="IPR006059">
    <property type="entry name" value="SBP"/>
</dbReference>
<dbReference type="SUPFAM" id="SSF53850">
    <property type="entry name" value="Periplasmic binding protein-like II"/>
    <property type="match status" value="1"/>
</dbReference>
<reference evidence="3 4" key="1">
    <citation type="submission" date="2024-03" db="EMBL/GenBank/DDBJ databases">
        <title>Human intestinal bacterial collection.</title>
        <authorList>
            <person name="Pauvert C."/>
            <person name="Hitch T.C.A."/>
            <person name="Clavel T."/>
        </authorList>
    </citation>
    <scope>NUCLEOTIDE SEQUENCE [LARGE SCALE GENOMIC DNA]</scope>
    <source>
        <strain evidence="3 4">CLA-JM-H44</strain>
    </source>
</reference>
<dbReference type="EMBL" id="JBBMFD010000014">
    <property type="protein sequence ID" value="MEQ2440909.1"/>
    <property type="molecule type" value="Genomic_DNA"/>
</dbReference>
<dbReference type="Proteomes" id="UP001489509">
    <property type="component" value="Unassembled WGS sequence"/>
</dbReference>
<dbReference type="PANTHER" id="PTHR43649:SF11">
    <property type="entry name" value="ABC TRANSPORTER SUBSTRATE-BINDING PROTEIN YESO-RELATED"/>
    <property type="match status" value="1"/>
</dbReference>
<dbReference type="Gene3D" id="3.40.190.10">
    <property type="entry name" value="Periplasmic binding protein-like II"/>
    <property type="match status" value="2"/>
</dbReference>
<evidence type="ECO:0000256" key="1">
    <source>
        <dbReference type="SAM" id="MobiDB-lite"/>
    </source>
</evidence>
<dbReference type="Pfam" id="PF13416">
    <property type="entry name" value="SBP_bac_8"/>
    <property type="match status" value="1"/>
</dbReference>